<feature type="compositionally biased region" description="Low complexity" evidence="1">
    <location>
        <begin position="12"/>
        <end position="21"/>
    </location>
</feature>
<gene>
    <name evidence="2" type="ORF">D9611_011485</name>
</gene>
<evidence type="ECO:0000313" key="3">
    <source>
        <dbReference type="Proteomes" id="UP000541558"/>
    </source>
</evidence>
<organism evidence="2 3">
    <name type="scientific">Ephemerocybe angulata</name>
    <dbReference type="NCBI Taxonomy" id="980116"/>
    <lineage>
        <taxon>Eukaryota</taxon>
        <taxon>Fungi</taxon>
        <taxon>Dikarya</taxon>
        <taxon>Basidiomycota</taxon>
        <taxon>Agaricomycotina</taxon>
        <taxon>Agaricomycetes</taxon>
        <taxon>Agaricomycetidae</taxon>
        <taxon>Agaricales</taxon>
        <taxon>Agaricineae</taxon>
        <taxon>Psathyrellaceae</taxon>
        <taxon>Ephemerocybe</taxon>
    </lineage>
</organism>
<proteinExistence type="predicted"/>
<evidence type="ECO:0000313" key="2">
    <source>
        <dbReference type="EMBL" id="KAF5339562.1"/>
    </source>
</evidence>
<dbReference type="InterPro" id="IPR032675">
    <property type="entry name" value="LRR_dom_sf"/>
</dbReference>
<comment type="caution">
    <text evidence="2">The sequence shown here is derived from an EMBL/GenBank/DDBJ whole genome shotgun (WGS) entry which is preliminary data.</text>
</comment>
<dbReference type="Gene3D" id="3.80.10.10">
    <property type="entry name" value="Ribonuclease Inhibitor"/>
    <property type="match status" value="1"/>
</dbReference>
<dbReference type="AlphaFoldDB" id="A0A8H5CFH3"/>
<evidence type="ECO:0008006" key="4">
    <source>
        <dbReference type="Google" id="ProtNLM"/>
    </source>
</evidence>
<dbReference type="EMBL" id="JAACJK010000007">
    <property type="protein sequence ID" value="KAF5339562.1"/>
    <property type="molecule type" value="Genomic_DNA"/>
</dbReference>
<dbReference type="Proteomes" id="UP000541558">
    <property type="component" value="Unassembled WGS sequence"/>
</dbReference>
<feature type="region of interest" description="Disordered" evidence="1">
    <location>
        <begin position="1"/>
        <end position="27"/>
    </location>
</feature>
<keyword evidence="3" id="KW-1185">Reference proteome</keyword>
<protein>
    <recommendedName>
        <fullName evidence="4">F-box domain-containing protein</fullName>
    </recommendedName>
</protein>
<name>A0A8H5CFH3_9AGAR</name>
<sequence length="354" mass="38993">MPPRSSKRVKRLAAPSSNSAPLPAPPSSNSILTHLPSELVFEVISFFDCVPIGRPNDDFSNHLPPSALERQDSLRAMSQTCKAWREFFWPILWENVELGAARGTGSGPWYKRVSKVLIDKCEGLANTPLVAAQVRGIRISLSKPNIKDDLESLIKGLRACPNLKVLNFHFVQNTSITPLKNAFKGNSFPSIERVILPSSAHNALRSCPNVKAVICSGGKGGGMQILSSIQAACKKVEVLGGVVPENDKEKAEFVKKVNKAIPNLRDIRFLNNGANTKEFLVLLKNFKNLQTIELTGIGLDLNEVVKLLSDFLRDIFGANQETLDVTRIREVPIYAKHGLTYTTVKCTKVVLKEE</sequence>
<reference evidence="2 3" key="1">
    <citation type="journal article" date="2020" name="ISME J.">
        <title>Uncovering the hidden diversity of litter-decomposition mechanisms in mushroom-forming fungi.</title>
        <authorList>
            <person name="Floudas D."/>
            <person name="Bentzer J."/>
            <person name="Ahren D."/>
            <person name="Johansson T."/>
            <person name="Persson P."/>
            <person name="Tunlid A."/>
        </authorList>
    </citation>
    <scope>NUCLEOTIDE SEQUENCE [LARGE SCALE GENOMIC DNA]</scope>
    <source>
        <strain evidence="2 3">CBS 175.51</strain>
    </source>
</reference>
<dbReference type="OrthoDB" id="3251070at2759"/>
<feature type="compositionally biased region" description="Basic residues" evidence="1">
    <location>
        <begin position="1"/>
        <end position="11"/>
    </location>
</feature>
<evidence type="ECO:0000256" key="1">
    <source>
        <dbReference type="SAM" id="MobiDB-lite"/>
    </source>
</evidence>
<accession>A0A8H5CFH3</accession>
<dbReference type="SUPFAM" id="SSF52047">
    <property type="entry name" value="RNI-like"/>
    <property type="match status" value="1"/>
</dbReference>